<gene>
    <name evidence="4" type="ORF">FB559_1385</name>
</gene>
<feature type="region of interest" description="Disordered" evidence="1">
    <location>
        <begin position="153"/>
        <end position="187"/>
    </location>
</feature>
<dbReference type="Proteomes" id="UP000316096">
    <property type="component" value="Unassembled WGS sequence"/>
</dbReference>
<feature type="signal peptide" evidence="3">
    <location>
        <begin position="1"/>
        <end position="31"/>
    </location>
</feature>
<accession>A0A543CFK8</accession>
<evidence type="ECO:0000313" key="4">
    <source>
        <dbReference type="EMBL" id="TQL95874.1"/>
    </source>
</evidence>
<reference evidence="4 5" key="1">
    <citation type="submission" date="2019-06" db="EMBL/GenBank/DDBJ databases">
        <title>Sequencing the genomes of 1000 actinobacteria strains.</title>
        <authorList>
            <person name="Klenk H.-P."/>
        </authorList>
    </citation>
    <scope>NUCLEOTIDE SEQUENCE [LARGE SCALE GENOMIC DNA]</scope>
    <source>
        <strain evidence="4 5">DSM 102200</strain>
    </source>
</reference>
<feature type="region of interest" description="Disordered" evidence="1">
    <location>
        <begin position="222"/>
        <end position="267"/>
    </location>
</feature>
<feature type="compositionally biased region" description="Gly residues" evidence="1">
    <location>
        <begin position="229"/>
        <end position="260"/>
    </location>
</feature>
<organism evidence="4 5">
    <name type="scientific">Actinoallomurus bryophytorum</name>
    <dbReference type="NCBI Taxonomy" id="1490222"/>
    <lineage>
        <taxon>Bacteria</taxon>
        <taxon>Bacillati</taxon>
        <taxon>Actinomycetota</taxon>
        <taxon>Actinomycetes</taxon>
        <taxon>Streptosporangiales</taxon>
        <taxon>Thermomonosporaceae</taxon>
        <taxon>Actinoallomurus</taxon>
    </lineage>
</organism>
<feature type="transmembrane region" description="Helical" evidence="2">
    <location>
        <begin position="197"/>
        <end position="218"/>
    </location>
</feature>
<dbReference type="OrthoDB" id="3473486at2"/>
<evidence type="ECO:0000313" key="5">
    <source>
        <dbReference type="Proteomes" id="UP000316096"/>
    </source>
</evidence>
<protein>
    <recommendedName>
        <fullName evidence="6">TPM domain-containing protein</fullName>
    </recommendedName>
</protein>
<dbReference type="PROSITE" id="PS51318">
    <property type="entry name" value="TAT"/>
    <property type="match status" value="1"/>
</dbReference>
<dbReference type="AlphaFoldDB" id="A0A543CFK8"/>
<keyword evidence="3" id="KW-0732">Signal</keyword>
<dbReference type="InterPro" id="IPR006311">
    <property type="entry name" value="TAT_signal"/>
</dbReference>
<keyword evidence="2" id="KW-0812">Transmembrane</keyword>
<name>A0A543CFK8_9ACTN</name>
<evidence type="ECO:0000256" key="2">
    <source>
        <dbReference type="SAM" id="Phobius"/>
    </source>
</evidence>
<sequence length="267" mass="26565">MDIRVRRALLPALLAAALLLVLGWHAVPARAASVDPELVAESVSEDGYYVDSSASYLKSDADLDKLREAIEDAGRAGVVVLPAGTATAPVISRLLHEPNRKATYVVLSGSRMQAVSNNISGSRVNGLVTQAMRAGTPEAEVLSFLNLLSPKHAASTGPTHKASGVPSVEASAGGDETAGASAAPVASAKKDSGGNGLLYAIVGVVIVLVLAGGGFFLWRRRQDTSDGPGSDGPGSGGPGFGGPGSGGPGSSGTAFGGGPGPDAPSAF</sequence>
<keyword evidence="2" id="KW-0472">Membrane</keyword>
<dbReference type="RefSeq" id="WP_141954448.1">
    <property type="nucleotide sequence ID" value="NZ_VFOZ01000001.1"/>
</dbReference>
<evidence type="ECO:0000256" key="3">
    <source>
        <dbReference type="SAM" id="SignalP"/>
    </source>
</evidence>
<proteinExistence type="predicted"/>
<feature type="chain" id="PRO_5022097261" description="TPM domain-containing protein" evidence="3">
    <location>
        <begin position="32"/>
        <end position="267"/>
    </location>
</feature>
<comment type="caution">
    <text evidence="4">The sequence shown here is derived from an EMBL/GenBank/DDBJ whole genome shotgun (WGS) entry which is preliminary data.</text>
</comment>
<keyword evidence="5" id="KW-1185">Reference proteome</keyword>
<keyword evidence="2" id="KW-1133">Transmembrane helix</keyword>
<evidence type="ECO:0008006" key="6">
    <source>
        <dbReference type="Google" id="ProtNLM"/>
    </source>
</evidence>
<dbReference type="EMBL" id="VFOZ01000001">
    <property type="protein sequence ID" value="TQL95874.1"/>
    <property type="molecule type" value="Genomic_DNA"/>
</dbReference>
<evidence type="ECO:0000256" key="1">
    <source>
        <dbReference type="SAM" id="MobiDB-lite"/>
    </source>
</evidence>
<feature type="compositionally biased region" description="Low complexity" evidence="1">
    <location>
        <begin position="178"/>
        <end position="187"/>
    </location>
</feature>